<dbReference type="GO" id="GO:0047372">
    <property type="term" value="F:monoacylglycerol lipase activity"/>
    <property type="evidence" value="ECO:0007669"/>
    <property type="project" value="TreeGrafter"/>
</dbReference>
<evidence type="ECO:0000256" key="2">
    <source>
        <dbReference type="ARBA" id="ARBA00022487"/>
    </source>
</evidence>
<feature type="domain" description="AB hydrolase-1" evidence="5">
    <location>
        <begin position="65"/>
        <end position="303"/>
    </location>
</feature>
<dbReference type="Proteomes" id="UP000286482">
    <property type="component" value="Unassembled WGS sequence"/>
</dbReference>
<dbReference type="OrthoDB" id="332676at2"/>
<dbReference type="PANTHER" id="PTHR10794:SF94">
    <property type="entry name" value="ESTERASE YHET-RELATED"/>
    <property type="match status" value="1"/>
</dbReference>
<name>A0A420EKV3_9ALTE</name>
<dbReference type="EMBL" id="RAQO01000002">
    <property type="protein sequence ID" value="RKF21318.1"/>
    <property type="molecule type" value="Genomic_DNA"/>
</dbReference>
<dbReference type="PIRSF" id="PIRSF005211">
    <property type="entry name" value="Ab_hydro_YheT"/>
    <property type="match status" value="1"/>
</dbReference>
<comment type="similarity">
    <text evidence="1">Belongs to the AB hydrolase superfamily. AB hydrolase 4 family.</text>
</comment>
<gene>
    <name evidence="6" type="ORF">DBZ36_01295</name>
</gene>
<feature type="active site" description="Charge relay system" evidence="4">
    <location>
        <position position="145"/>
    </location>
</feature>
<reference evidence="6 7" key="1">
    <citation type="submission" date="2018-09" db="EMBL/GenBank/DDBJ databases">
        <authorList>
            <person name="Wang Z."/>
        </authorList>
    </citation>
    <scope>NUCLEOTIDE SEQUENCE [LARGE SCALE GENOMIC DNA]</scope>
    <source>
        <strain evidence="6 7">ALS 81</strain>
    </source>
</reference>
<dbReference type="NCBIfam" id="NF008218">
    <property type="entry name" value="PRK10985.1"/>
    <property type="match status" value="1"/>
</dbReference>
<feature type="active site" description="Charge relay system" evidence="4">
    <location>
        <position position="297"/>
    </location>
</feature>
<dbReference type="GO" id="GO:0034338">
    <property type="term" value="F:short-chain carboxylesterase activity"/>
    <property type="evidence" value="ECO:0007669"/>
    <property type="project" value="TreeGrafter"/>
</dbReference>
<dbReference type="PANTHER" id="PTHR10794">
    <property type="entry name" value="ABHYDROLASE DOMAIN-CONTAINING PROTEIN"/>
    <property type="match status" value="1"/>
</dbReference>
<evidence type="ECO:0000313" key="7">
    <source>
        <dbReference type="Proteomes" id="UP000286482"/>
    </source>
</evidence>
<dbReference type="RefSeq" id="WP_120353122.1">
    <property type="nucleotide sequence ID" value="NZ_RAQO01000002.1"/>
</dbReference>
<dbReference type="SUPFAM" id="SSF53474">
    <property type="entry name" value="alpha/beta-Hydrolases"/>
    <property type="match status" value="1"/>
</dbReference>
<dbReference type="InterPro" id="IPR012020">
    <property type="entry name" value="ABHD4"/>
</dbReference>
<keyword evidence="7" id="KW-1185">Reference proteome</keyword>
<protein>
    <submittedName>
        <fullName evidence="6">Hydrolase</fullName>
    </submittedName>
</protein>
<dbReference type="Pfam" id="PF00561">
    <property type="entry name" value="Abhydrolase_1"/>
    <property type="match status" value="1"/>
</dbReference>
<dbReference type="InterPro" id="IPR000952">
    <property type="entry name" value="AB_hydrolase_4_CS"/>
</dbReference>
<keyword evidence="3 6" id="KW-0378">Hydrolase</keyword>
<dbReference type="AlphaFoldDB" id="A0A420EKV3"/>
<sequence length="325" mass="37184">MQTTHQIRTYQAPIWAKNPHFQTIAPRVLWRRSKARLQWQQFELNDGDFVDLAWQNQFANDDTRPILLLLHGLHGCAESPYIKSLMQVNAQLGWRMVVMHQRGCSGRANRFWRSYHSGETDDLGQVVQMIKQRFPLAPLFAVGYSMGGNILLNYLIGEPKNPIQAAISVSAPLKLGACADAINKGFSKVYQRYLISLMRSSLVSKHRSHPNRIEHLKLRNSSTFWDFDNVYTAPVHGFVDAADYYQQCSPKTRMATIKTPHLVVHSQDDPFMNHEVLLEPTQVSSHGQYLLTQSGGHVGFLEGEMNRPQSWLNHVIPSYFKSQLE</sequence>
<proteinExistence type="inferred from homology"/>
<organism evidence="6 7">
    <name type="scientific">Alginatibacterium sediminis</name>
    <dbReference type="NCBI Taxonomy" id="2164068"/>
    <lineage>
        <taxon>Bacteria</taxon>
        <taxon>Pseudomonadati</taxon>
        <taxon>Pseudomonadota</taxon>
        <taxon>Gammaproteobacteria</taxon>
        <taxon>Alteromonadales</taxon>
        <taxon>Alteromonadaceae</taxon>
        <taxon>Alginatibacterium</taxon>
    </lineage>
</organism>
<dbReference type="InterPro" id="IPR029058">
    <property type="entry name" value="AB_hydrolase_fold"/>
</dbReference>
<keyword evidence="2" id="KW-0719">Serine esterase</keyword>
<evidence type="ECO:0000259" key="5">
    <source>
        <dbReference type="Pfam" id="PF00561"/>
    </source>
</evidence>
<dbReference type="InterPro" id="IPR000073">
    <property type="entry name" value="AB_hydrolase_1"/>
</dbReference>
<evidence type="ECO:0000256" key="4">
    <source>
        <dbReference type="PIRSR" id="PIRSR005211-1"/>
    </source>
</evidence>
<accession>A0A420EKV3</accession>
<dbReference type="InterPro" id="IPR050960">
    <property type="entry name" value="AB_hydrolase_4_sf"/>
</dbReference>
<dbReference type="Gene3D" id="3.40.50.1820">
    <property type="entry name" value="alpha/beta hydrolase"/>
    <property type="match status" value="1"/>
</dbReference>
<dbReference type="PROSITE" id="PS01133">
    <property type="entry name" value="UPF0017"/>
    <property type="match status" value="1"/>
</dbReference>
<evidence type="ECO:0000256" key="1">
    <source>
        <dbReference type="ARBA" id="ARBA00010884"/>
    </source>
</evidence>
<comment type="caution">
    <text evidence="6">The sequence shown here is derived from an EMBL/GenBank/DDBJ whole genome shotgun (WGS) entry which is preliminary data.</text>
</comment>
<evidence type="ECO:0000256" key="3">
    <source>
        <dbReference type="ARBA" id="ARBA00022801"/>
    </source>
</evidence>
<feature type="active site" description="Charge relay system" evidence="4">
    <location>
        <position position="269"/>
    </location>
</feature>
<evidence type="ECO:0000313" key="6">
    <source>
        <dbReference type="EMBL" id="RKF21318.1"/>
    </source>
</evidence>